<dbReference type="EC" id="1.3.1.94" evidence="3 14"/>
<keyword evidence="14" id="KW-0256">Endoplasmic reticulum</keyword>
<feature type="transmembrane region" description="Helical" evidence="14">
    <location>
        <begin position="153"/>
        <end position="173"/>
    </location>
</feature>
<keyword evidence="14" id="KW-0560">Oxidoreductase</keyword>
<accession>A0A4Z2FIS9</accession>
<sequence>MNFVNVFWLFLSACFFVAFCAHKLAQRLPRRHVTGRAHLAFQDLIRYGKTKQRVQRDVRVRAHEIPKRWFWHFYTVSVLWNGLLLALYLSFSFQQRALPAWLTGLIDIVADAPAGRVPQLSTLLVLVLLCGHSARRLLECLLVSVFSDGALHFMQYAFGMFYYVALGLTVLTADRLGDGTGPLRSQLAWFHGAGALLFFGASVMQHQATVQLAGLRKGKTGTVETLAHVLPRGGWFELVSCPHYLAELLIYVGLSLAVGGLSLTWWLVVLYVLFNQGLAAQLCHDLYASKYEGYPRHRKAFIPFVL</sequence>
<evidence type="ECO:0000259" key="15">
    <source>
        <dbReference type="Pfam" id="PF02544"/>
    </source>
</evidence>
<organism evidence="16 17">
    <name type="scientific">Liparis tanakae</name>
    <name type="common">Tanaka's snailfish</name>
    <dbReference type="NCBI Taxonomy" id="230148"/>
    <lineage>
        <taxon>Eukaryota</taxon>
        <taxon>Metazoa</taxon>
        <taxon>Chordata</taxon>
        <taxon>Craniata</taxon>
        <taxon>Vertebrata</taxon>
        <taxon>Euteleostomi</taxon>
        <taxon>Actinopterygii</taxon>
        <taxon>Neopterygii</taxon>
        <taxon>Teleostei</taxon>
        <taxon>Neoteleostei</taxon>
        <taxon>Acanthomorphata</taxon>
        <taxon>Eupercaria</taxon>
        <taxon>Perciformes</taxon>
        <taxon>Cottioidei</taxon>
        <taxon>Cottales</taxon>
        <taxon>Liparidae</taxon>
        <taxon>Liparis</taxon>
    </lineage>
</organism>
<dbReference type="InterPro" id="IPR039698">
    <property type="entry name" value="Dfg10/SRD5A3"/>
</dbReference>
<comment type="catalytic activity">
    <reaction evidence="10">
        <text>androst-4-ene-3,17-dione + NADPH + H(+) = 5alpha-androstan-3,17-dione + NADP(+)</text>
        <dbReference type="Rhea" id="RHEA:50816"/>
        <dbReference type="ChEBI" id="CHEBI:15378"/>
        <dbReference type="ChEBI" id="CHEBI:15994"/>
        <dbReference type="ChEBI" id="CHEBI:16422"/>
        <dbReference type="ChEBI" id="CHEBI:57783"/>
        <dbReference type="ChEBI" id="CHEBI:58349"/>
    </reaction>
    <physiologicalReaction direction="right-to-left" evidence="10">
        <dbReference type="Rhea" id="RHEA:50818"/>
    </physiologicalReaction>
</comment>
<comment type="pathway">
    <text evidence="14">Protein modification; protein glycosylation.</text>
</comment>
<comment type="subcellular location">
    <subcellularLocation>
        <location evidence="1">Endomembrane system</location>
        <topology evidence="1">Multi-pass membrane protein</topology>
    </subcellularLocation>
    <subcellularLocation>
        <location evidence="14">Endoplasmic reticulum membrane</location>
    </subcellularLocation>
</comment>
<dbReference type="Proteomes" id="UP000314294">
    <property type="component" value="Unassembled WGS sequence"/>
</dbReference>
<evidence type="ECO:0000256" key="8">
    <source>
        <dbReference type="ARBA" id="ARBA00046320"/>
    </source>
</evidence>
<dbReference type="GO" id="GO:0047751">
    <property type="term" value="F:3-oxo-5-alpha-steroid 4-dehydrogenase (NADP+) activity"/>
    <property type="evidence" value="ECO:0007669"/>
    <property type="project" value="UniProtKB-UniRule"/>
</dbReference>
<dbReference type="EMBL" id="SRLO01001153">
    <property type="protein sequence ID" value="TNN40865.1"/>
    <property type="molecule type" value="Genomic_DNA"/>
</dbReference>
<feature type="transmembrane region" description="Helical" evidence="14">
    <location>
        <begin position="6"/>
        <end position="25"/>
    </location>
</feature>
<name>A0A4Z2FIS9_9TELE</name>
<evidence type="ECO:0000256" key="2">
    <source>
        <dbReference type="ARBA" id="ARBA00012049"/>
    </source>
</evidence>
<evidence type="ECO:0000313" key="17">
    <source>
        <dbReference type="Proteomes" id="UP000314294"/>
    </source>
</evidence>
<keyword evidence="14" id="KW-0521">NADP</keyword>
<evidence type="ECO:0000256" key="5">
    <source>
        <dbReference type="ARBA" id="ARBA00022989"/>
    </source>
</evidence>
<gene>
    <name evidence="16" type="primary">srd5a3</name>
    <name evidence="16" type="ORF">EYF80_048970</name>
</gene>
<dbReference type="UniPathway" id="UPA00378"/>
<dbReference type="InterPro" id="IPR001104">
    <property type="entry name" value="3-oxo-5_a-steroid_4-DH_C"/>
</dbReference>
<evidence type="ECO:0000256" key="12">
    <source>
        <dbReference type="ARBA" id="ARBA00049397"/>
    </source>
</evidence>
<feature type="transmembrane region" description="Helical" evidence="14">
    <location>
        <begin position="248"/>
        <end position="274"/>
    </location>
</feature>
<evidence type="ECO:0000256" key="3">
    <source>
        <dbReference type="ARBA" id="ARBA00012522"/>
    </source>
</evidence>
<evidence type="ECO:0000313" key="16">
    <source>
        <dbReference type="EMBL" id="TNN40865.1"/>
    </source>
</evidence>
<protein>
    <recommendedName>
        <fullName evidence="9 14">Polyprenal reductase</fullName>
        <ecNumber evidence="2 14">1.3.1.22</ecNumber>
        <ecNumber evidence="3 14">1.3.1.94</ecNumber>
    </recommendedName>
</protein>
<evidence type="ECO:0000256" key="6">
    <source>
        <dbReference type="ARBA" id="ARBA00023136"/>
    </source>
</evidence>
<dbReference type="GO" id="GO:0006488">
    <property type="term" value="P:dolichol-linked oligosaccharide biosynthetic process"/>
    <property type="evidence" value="ECO:0007669"/>
    <property type="project" value="UniProtKB-UniRule"/>
</dbReference>
<evidence type="ECO:0000256" key="14">
    <source>
        <dbReference type="RuleBase" id="RU367081"/>
    </source>
</evidence>
<comment type="catalytic activity">
    <reaction evidence="12">
        <text>17beta-hydroxy-5alpha-androstan-3-one + NADP(+) = testosterone + NADPH + H(+)</text>
        <dbReference type="Rhea" id="RHEA:50820"/>
        <dbReference type="ChEBI" id="CHEBI:15378"/>
        <dbReference type="ChEBI" id="CHEBI:16330"/>
        <dbReference type="ChEBI" id="CHEBI:17347"/>
        <dbReference type="ChEBI" id="CHEBI:57783"/>
        <dbReference type="ChEBI" id="CHEBI:58349"/>
        <dbReference type="EC" id="1.3.1.22"/>
    </reaction>
    <physiologicalReaction direction="right-to-left" evidence="12">
        <dbReference type="Rhea" id="RHEA:50822"/>
    </physiologicalReaction>
</comment>
<comment type="caution">
    <text evidence="16">The sequence shown here is derived from an EMBL/GenBank/DDBJ whole genome shotgun (WGS) entry which is preliminary data.</text>
</comment>
<evidence type="ECO:0000256" key="1">
    <source>
        <dbReference type="ARBA" id="ARBA00004127"/>
    </source>
</evidence>
<keyword evidence="17" id="KW-1185">Reference proteome</keyword>
<keyword evidence="6 14" id="KW-0472">Membrane</keyword>
<dbReference type="PROSITE" id="PS50244">
    <property type="entry name" value="S5A_REDUCTASE"/>
    <property type="match status" value="1"/>
</dbReference>
<dbReference type="Gene3D" id="1.20.120.1630">
    <property type="match status" value="1"/>
</dbReference>
<dbReference type="PANTHER" id="PTHR14624:SF0">
    <property type="entry name" value="POLYPRENOL REDUCTASE"/>
    <property type="match status" value="1"/>
</dbReference>
<dbReference type="EC" id="1.3.1.22" evidence="2 14"/>
<feature type="transmembrane region" description="Helical" evidence="14">
    <location>
        <begin position="69"/>
        <end position="91"/>
    </location>
</feature>
<dbReference type="Pfam" id="PF02544">
    <property type="entry name" value="Steroid_dh"/>
    <property type="match status" value="1"/>
</dbReference>
<evidence type="ECO:0000256" key="13">
    <source>
        <dbReference type="ARBA" id="ARBA00049427"/>
    </source>
</evidence>
<dbReference type="GO" id="GO:0005789">
    <property type="term" value="C:endoplasmic reticulum membrane"/>
    <property type="evidence" value="ECO:0007669"/>
    <property type="project" value="UniProtKB-SubCell"/>
</dbReference>
<evidence type="ECO:0000256" key="11">
    <source>
        <dbReference type="ARBA" id="ARBA00048765"/>
    </source>
</evidence>
<keyword evidence="4 14" id="KW-0812">Transmembrane</keyword>
<dbReference type="OrthoDB" id="541710at2759"/>
<dbReference type="GO" id="GO:0102389">
    <property type="term" value="F:polyprenol reductase activity"/>
    <property type="evidence" value="ECO:0007669"/>
    <property type="project" value="UniProtKB-UniRule"/>
</dbReference>
<feature type="domain" description="3-oxo-5-alpha-steroid 4-dehydrogenase C-terminal" evidence="15">
    <location>
        <begin position="190"/>
        <end position="306"/>
    </location>
</feature>
<dbReference type="PANTHER" id="PTHR14624">
    <property type="entry name" value="DFG10 PROTEIN"/>
    <property type="match status" value="1"/>
</dbReference>
<evidence type="ECO:0000256" key="10">
    <source>
        <dbReference type="ARBA" id="ARBA00048095"/>
    </source>
</evidence>
<reference evidence="16 17" key="1">
    <citation type="submission" date="2019-03" db="EMBL/GenBank/DDBJ databases">
        <title>First draft genome of Liparis tanakae, snailfish: a comprehensive survey of snailfish specific genes.</title>
        <authorList>
            <person name="Kim W."/>
            <person name="Song I."/>
            <person name="Jeong J.-H."/>
            <person name="Kim D."/>
            <person name="Kim S."/>
            <person name="Ryu S."/>
            <person name="Song J.Y."/>
            <person name="Lee S.K."/>
        </authorList>
    </citation>
    <scope>NUCLEOTIDE SEQUENCE [LARGE SCALE GENOMIC DNA]</scope>
    <source>
        <tissue evidence="16">Muscle</tissue>
    </source>
</reference>
<evidence type="ECO:0000256" key="9">
    <source>
        <dbReference type="ARBA" id="ARBA00047186"/>
    </source>
</evidence>
<comment type="function">
    <text evidence="7">Plays a key role in early steps of protein N-linked glycosylation by being involved in the conversion of polyprenol into dolichol. Acts as a polyprenal reductase that mediates the reduction of polyprenal into dolichal in a NADP-dependent mechanism. Dolichols are required for the synthesis of dolichol-linked monosaccharides and the oligosaccharide precursor used for N-glycosylation. Also able to convert testosterone (T) into 5-alpha-dihydrotestosterone (DHT).</text>
</comment>
<dbReference type="GO" id="GO:0016095">
    <property type="term" value="P:polyprenol catabolic process"/>
    <property type="evidence" value="ECO:0007669"/>
    <property type="project" value="UniProtKB-UniRule"/>
</dbReference>
<evidence type="ECO:0000256" key="4">
    <source>
        <dbReference type="ARBA" id="ARBA00022692"/>
    </source>
</evidence>
<comment type="similarity">
    <text evidence="8 14">Belongs to the steroid 5-alpha reductase family. Polyprenal reductase subfamily.</text>
</comment>
<keyword evidence="5 14" id="KW-1133">Transmembrane helix</keyword>
<feature type="transmembrane region" description="Helical" evidence="14">
    <location>
        <begin position="185"/>
        <end position="204"/>
    </location>
</feature>
<proteinExistence type="inferred from homology"/>
<evidence type="ECO:0000256" key="7">
    <source>
        <dbReference type="ARBA" id="ARBA00045898"/>
    </source>
</evidence>
<comment type="catalytic activity">
    <reaction evidence="11">
        <text>a 3-oxo-5alpha-steroid + NADP(+) = a 3-oxo-Delta(4)-steroid + NADPH + H(+)</text>
        <dbReference type="Rhea" id="RHEA:54384"/>
        <dbReference type="ChEBI" id="CHEBI:13601"/>
        <dbReference type="ChEBI" id="CHEBI:15378"/>
        <dbReference type="ChEBI" id="CHEBI:47909"/>
        <dbReference type="ChEBI" id="CHEBI:57783"/>
        <dbReference type="ChEBI" id="CHEBI:58349"/>
        <dbReference type="EC" id="1.3.1.22"/>
    </reaction>
    <physiologicalReaction direction="right-to-left" evidence="11">
        <dbReference type="Rhea" id="RHEA:54386"/>
    </physiologicalReaction>
</comment>
<dbReference type="AlphaFoldDB" id="A0A4Z2FIS9"/>
<dbReference type="GO" id="GO:0160198">
    <property type="term" value="F:polyprenal reductase activity"/>
    <property type="evidence" value="ECO:0007669"/>
    <property type="project" value="UniProtKB-EC"/>
</dbReference>
<comment type="catalytic activity">
    <reaction evidence="13 14">
        <text>a di-trans,poly-cis-dolichal + NADP(+) = a di-trans,poly-cis-polyprenal + NADPH + H(+)</text>
        <dbReference type="Rhea" id="RHEA:80727"/>
        <dbReference type="Rhea" id="RHEA-COMP:19536"/>
        <dbReference type="Rhea" id="RHEA-COMP:19537"/>
        <dbReference type="ChEBI" id="CHEBI:15378"/>
        <dbReference type="ChEBI" id="CHEBI:57783"/>
        <dbReference type="ChEBI" id="CHEBI:58349"/>
        <dbReference type="ChEBI" id="CHEBI:231623"/>
        <dbReference type="ChEBI" id="CHEBI:231637"/>
        <dbReference type="EC" id="1.3.1.94"/>
    </reaction>
    <physiologicalReaction direction="right-to-left" evidence="13 14">
        <dbReference type="Rhea" id="RHEA:80729"/>
    </physiologicalReaction>
</comment>